<keyword evidence="2" id="KW-1185">Reference proteome</keyword>
<gene>
    <name evidence="1" type="ORF">P5F74_15635</name>
</gene>
<dbReference type="Pfam" id="PF14120">
    <property type="entry name" value="YhzD"/>
    <property type="match status" value="1"/>
</dbReference>
<accession>A0ABU6NN09</accession>
<organism evidence="1 2">
    <name type="scientific">Shouchella miscanthi</name>
    <dbReference type="NCBI Taxonomy" id="2598861"/>
    <lineage>
        <taxon>Bacteria</taxon>
        <taxon>Bacillati</taxon>
        <taxon>Bacillota</taxon>
        <taxon>Bacilli</taxon>
        <taxon>Bacillales</taxon>
        <taxon>Bacillaceae</taxon>
        <taxon>Shouchella</taxon>
    </lineage>
</organism>
<reference evidence="1 2" key="1">
    <citation type="submission" date="2023-03" db="EMBL/GenBank/DDBJ databases">
        <title>Bacillus Genome Sequencing.</title>
        <authorList>
            <person name="Dunlap C."/>
        </authorList>
    </citation>
    <scope>NUCLEOTIDE SEQUENCE [LARGE SCALE GENOMIC DNA]</scope>
    <source>
        <strain evidence="1 2">B-4107</strain>
    </source>
</reference>
<dbReference type="InterPro" id="IPR025544">
    <property type="entry name" value="YhzD"/>
</dbReference>
<proteinExistence type="predicted"/>
<dbReference type="RefSeq" id="WP_035395228.1">
    <property type="nucleotide sequence ID" value="NZ_CP042163.1"/>
</dbReference>
<sequence>MTYFLTAFNKDSSVVLNERIEAESEESAIQVAKAKLEEANAQSLTHRLTHQGKMILFAR</sequence>
<dbReference type="EMBL" id="JAROAS010000036">
    <property type="protein sequence ID" value="MED4129566.1"/>
    <property type="molecule type" value="Genomic_DNA"/>
</dbReference>
<evidence type="ECO:0000313" key="1">
    <source>
        <dbReference type="EMBL" id="MED4129566.1"/>
    </source>
</evidence>
<dbReference type="Proteomes" id="UP001341820">
    <property type="component" value="Unassembled WGS sequence"/>
</dbReference>
<comment type="caution">
    <text evidence="1">The sequence shown here is derived from an EMBL/GenBank/DDBJ whole genome shotgun (WGS) entry which is preliminary data.</text>
</comment>
<protein>
    <submittedName>
        <fullName evidence="1">YhzD family protein</fullName>
    </submittedName>
</protein>
<name>A0ABU6NN09_9BACI</name>
<evidence type="ECO:0000313" key="2">
    <source>
        <dbReference type="Proteomes" id="UP001341820"/>
    </source>
</evidence>